<evidence type="ECO:0000256" key="3">
    <source>
        <dbReference type="ARBA" id="ARBA00023134"/>
    </source>
</evidence>
<dbReference type="GO" id="GO:1990131">
    <property type="term" value="C:Gtr1-Gtr2 GTPase complex"/>
    <property type="evidence" value="ECO:0007669"/>
    <property type="project" value="UniProtKB-UniRule"/>
</dbReference>
<evidence type="ECO:0000256" key="1">
    <source>
        <dbReference type="ARBA" id="ARBA00007756"/>
    </source>
</evidence>
<dbReference type="GO" id="GO:1904263">
    <property type="term" value="P:positive regulation of TORC1 signaling"/>
    <property type="evidence" value="ECO:0007669"/>
    <property type="project" value="TreeGrafter"/>
</dbReference>
<dbReference type="GO" id="GO:0005634">
    <property type="term" value="C:nucleus"/>
    <property type="evidence" value="ECO:0007669"/>
    <property type="project" value="TreeGrafter"/>
</dbReference>
<comment type="similarity">
    <text evidence="1 4">Belongs to the GTR/RAG GTP-binding protein family.</text>
</comment>
<dbReference type="Gene3D" id="3.30.450.190">
    <property type="match status" value="1"/>
</dbReference>
<dbReference type="SUPFAM" id="SSF52540">
    <property type="entry name" value="P-loop containing nucleoside triphosphate hydrolases"/>
    <property type="match status" value="1"/>
</dbReference>
<dbReference type="PANTHER" id="PTHR11259">
    <property type="entry name" value="RAS-RELATED GTP BINDING RAG/GTR YEAST"/>
    <property type="match status" value="1"/>
</dbReference>
<dbReference type="Gene3D" id="3.40.50.300">
    <property type="entry name" value="P-loop containing nucleotide triphosphate hydrolases"/>
    <property type="match status" value="1"/>
</dbReference>
<dbReference type="InterPro" id="IPR027417">
    <property type="entry name" value="P-loop_NTPase"/>
</dbReference>
<dbReference type="EMBL" id="MU006300">
    <property type="protein sequence ID" value="KAF2852077.1"/>
    <property type="molecule type" value="Genomic_DNA"/>
</dbReference>
<dbReference type="Pfam" id="PF04670">
    <property type="entry name" value="Gtr1_RagA"/>
    <property type="match status" value="1"/>
</dbReference>
<comment type="subunit">
    <text evidence="4">Component of the GSE complex.</text>
</comment>
<dbReference type="InterPro" id="IPR039397">
    <property type="entry name" value="RagA/B"/>
</dbReference>
<dbReference type="FunFam" id="3.40.50.300:FF:000488">
    <property type="entry name" value="Small monomeric GTPase (Gtr1)"/>
    <property type="match status" value="1"/>
</dbReference>
<evidence type="ECO:0000256" key="2">
    <source>
        <dbReference type="ARBA" id="ARBA00022741"/>
    </source>
</evidence>
<dbReference type="GO" id="GO:0010507">
    <property type="term" value="P:negative regulation of autophagy"/>
    <property type="evidence" value="ECO:0007669"/>
    <property type="project" value="TreeGrafter"/>
</dbReference>
<comment type="function">
    <text evidence="4">GTPase involved in activation of the TORC1 signaling pathway, which promotes growth and represses autophagy in nutrient-rich conditions.</text>
</comment>
<dbReference type="GO" id="GO:0009267">
    <property type="term" value="P:cellular response to starvation"/>
    <property type="evidence" value="ECO:0007669"/>
    <property type="project" value="TreeGrafter"/>
</dbReference>
<evidence type="ECO:0000256" key="5">
    <source>
        <dbReference type="SAM" id="MobiDB-lite"/>
    </source>
</evidence>
<proteinExistence type="inferred from homology"/>
<evidence type="ECO:0000313" key="6">
    <source>
        <dbReference type="EMBL" id="KAF2852077.1"/>
    </source>
</evidence>
<keyword evidence="2 4" id="KW-0547">Nucleotide-binding</keyword>
<dbReference type="FunFam" id="3.30.450.190:FF:000007">
    <property type="entry name" value="GTP-binding protein GTR1"/>
    <property type="match status" value="1"/>
</dbReference>
<dbReference type="GO" id="GO:0003924">
    <property type="term" value="F:GTPase activity"/>
    <property type="evidence" value="ECO:0007669"/>
    <property type="project" value="UniProtKB-UniRule"/>
</dbReference>
<keyword evidence="7" id="KW-1185">Reference proteome</keyword>
<dbReference type="OrthoDB" id="10020193at2759"/>
<dbReference type="GO" id="GO:0000329">
    <property type="term" value="C:fungal-type vacuole membrane"/>
    <property type="evidence" value="ECO:0007669"/>
    <property type="project" value="TreeGrafter"/>
</dbReference>
<name>A0A6A7BBF5_9PLEO</name>
<organism evidence="6 7">
    <name type="scientific">Plenodomus tracheiphilus IPT5</name>
    <dbReference type="NCBI Taxonomy" id="1408161"/>
    <lineage>
        <taxon>Eukaryota</taxon>
        <taxon>Fungi</taxon>
        <taxon>Dikarya</taxon>
        <taxon>Ascomycota</taxon>
        <taxon>Pezizomycotina</taxon>
        <taxon>Dothideomycetes</taxon>
        <taxon>Pleosporomycetidae</taxon>
        <taxon>Pleosporales</taxon>
        <taxon>Pleosporineae</taxon>
        <taxon>Leptosphaeriaceae</taxon>
        <taxon>Plenodomus</taxon>
    </lineage>
</organism>
<dbReference type="PANTHER" id="PTHR11259:SF1">
    <property type="entry name" value="RAS-RELATED GTP-BINDING PROTEIN"/>
    <property type="match status" value="1"/>
</dbReference>
<reference evidence="6" key="1">
    <citation type="submission" date="2020-01" db="EMBL/GenBank/DDBJ databases">
        <authorList>
            <consortium name="DOE Joint Genome Institute"/>
            <person name="Haridas S."/>
            <person name="Albert R."/>
            <person name="Binder M."/>
            <person name="Bloem J."/>
            <person name="Labutti K."/>
            <person name="Salamov A."/>
            <person name="Andreopoulos B."/>
            <person name="Baker S.E."/>
            <person name="Barry K."/>
            <person name="Bills G."/>
            <person name="Bluhm B.H."/>
            <person name="Cannon C."/>
            <person name="Castanera R."/>
            <person name="Culley D.E."/>
            <person name="Daum C."/>
            <person name="Ezra D."/>
            <person name="Gonzalez J.B."/>
            <person name="Henrissat B."/>
            <person name="Kuo A."/>
            <person name="Liang C."/>
            <person name="Lipzen A."/>
            <person name="Lutzoni F."/>
            <person name="Magnuson J."/>
            <person name="Mondo S."/>
            <person name="Nolan M."/>
            <person name="Ohm R."/>
            <person name="Pangilinan J."/>
            <person name="Park H.-J."/>
            <person name="Ramirez L."/>
            <person name="Alfaro M."/>
            <person name="Sun H."/>
            <person name="Tritt A."/>
            <person name="Yoshinaga Y."/>
            <person name="Zwiers L.-H."/>
            <person name="Turgeon B.G."/>
            <person name="Goodwin S.B."/>
            <person name="Spatafora J.W."/>
            <person name="Crous P.W."/>
            <person name="Grigoriev I.V."/>
        </authorList>
    </citation>
    <scope>NUCLEOTIDE SEQUENCE</scope>
    <source>
        <strain evidence="6">IPT5</strain>
    </source>
</reference>
<protein>
    <recommendedName>
        <fullName evidence="4">GTP-binding protein</fullName>
    </recommendedName>
</protein>
<evidence type="ECO:0000313" key="7">
    <source>
        <dbReference type="Proteomes" id="UP000799423"/>
    </source>
</evidence>
<dbReference type="CDD" id="cd11384">
    <property type="entry name" value="RagA_like"/>
    <property type="match status" value="1"/>
</dbReference>
<evidence type="ECO:0000256" key="4">
    <source>
        <dbReference type="RuleBase" id="RU367014"/>
    </source>
</evidence>
<dbReference type="GO" id="GO:0005525">
    <property type="term" value="F:GTP binding"/>
    <property type="evidence" value="ECO:0007669"/>
    <property type="project" value="UniProtKB-UniRule"/>
</dbReference>
<keyword evidence="3 4" id="KW-0342">GTP-binding</keyword>
<feature type="region of interest" description="Disordered" evidence="5">
    <location>
        <begin position="323"/>
        <end position="354"/>
    </location>
</feature>
<gene>
    <name evidence="6" type="ORF">T440DRAFT_393496</name>
</gene>
<accession>A0A6A7BBF5</accession>
<dbReference type="Proteomes" id="UP000799423">
    <property type="component" value="Unassembled WGS sequence"/>
</dbReference>
<feature type="compositionally biased region" description="Basic and acidic residues" evidence="5">
    <location>
        <begin position="338"/>
        <end position="348"/>
    </location>
</feature>
<dbReference type="AlphaFoldDB" id="A0A6A7BBF5"/>
<sequence>MNSVNVKRQKQRKVLLMGKSGAGKSSMRSIVFSNYVAKDVRRLGATIDVEHSNIKFMGNLMLNLWDCGGQDGFVENYLNQSRNHVFGSVAVLIFVFDIESREFAGDVISYGAIVRALYECSPGAKVFCLIHKMDLVQARLRQTMFDERSEYIRDASEGFKDTVEFFATSIWDQSLYKAWTKIIYYLIPNAGTIEALLEQLAEVIDARELILYERTTCLTVAHVTRQTEEPNPFTDRFERISSILKTHKQSMAKHTNIPVGSANFAEMQIKTGRFMFFITRLTENTNLAVTIPPSEQVFNAARVNIFQVRPKFAELDIAAKPRPPIQQAFAGSADTSDSAERSRGKEPVHQGAGM</sequence>
<dbReference type="InterPro" id="IPR006762">
    <property type="entry name" value="Gtr1_RagA"/>
</dbReference>